<gene>
    <name evidence="2" type="ORF">BSL78_18201</name>
</gene>
<keyword evidence="3" id="KW-1185">Reference proteome</keyword>
<accession>A0A2G8KAC0</accession>
<reference evidence="2 3" key="1">
    <citation type="journal article" date="2017" name="PLoS Biol.">
        <title>The sea cucumber genome provides insights into morphological evolution and visceral regeneration.</title>
        <authorList>
            <person name="Zhang X."/>
            <person name="Sun L."/>
            <person name="Yuan J."/>
            <person name="Sun Y."/>
            <person name="Gao Y."/>
            <person name="Zhang L."/>
            <person name="Li S."/>
            <person name="Dai H."/>
            <person name="Hamel J.F."/>
            <person name="Liu C."/>
            <person name="Yu Y."/>
            <person name="Liu S."/>
            <person name="Lin W."/>
            <person name="Guo K."/>
            <person name="Jin S."/>
            <person name="Xu P."/>
            <person name="Storey K.B."/>
            <person name="Huan P."/>
            <person name="Zhang T."/>
            <person name="Zhou Y."/>
            <person name="Zhang J."/>
            <person name="Lin C."/>
            <person name="Li X."/>
            <person name="Xing L."/>
            <person name="Huo D."/>
            <person name="Sun M."/>
            <person name="Wang L."/>
            <person name="Mercier A."/>
            <person name="Li F."/>
            <person name="Yang H."/>
            <person name="Xiang J."/>
        </authorList>
    </citation>
    <scope>NUCLEOTIDE SEQUENCE [LARGE SCALE GENOMIC DNA]</scope>
    <source>
        <strain evidence="2">Shaxun</strain>
        <tissue evidence="2">Muscle</tissue>
    </source>
</reference>
<protein>
    <submittedName>
        <fullName evidence="2">Uncharacterized protein</fullName>
    </submittedName>
</protein>
<feature type="region of interest" description="Disordered" evidence="1">
    <location>
        <begin position="1"/>
        <end position="23"/>
    </location>
</feature>
<sequence length="76" mass="8785">MGYLHKLRQSMHSSENRDHLKYQAKRVRLSKETLAQMSSRDPQPDLDNSKGILKIMLTFVATSMLNTKPQMLVVKL</sequence>
<dbReference type="Proteomes" id="UP000230750">
    <property type="component" value="Unassembled WGS sequence"/>
</dbReference>
<evidence type="ECO:0000256" key="1">
    <source>
        <dbReference type="SAM" id="MobiDB-lite"/>
    </source>
</evidence>
<proteinExistence type="predicted"/>
<dbReference type="EMBL" id="MRZV01000743">
    <property type="protein sequence ID" value="PIK44942.1"/>
    <property type="molecule type" value="Genomic_DNA"/>
</dbReference>
<organism evidence="2 3">
    <name type="scientific">Stichopus japonicus</name>
    <name type="common">Sea cucumber</name>
    <dbReference type="NCBI Taxonomy" id="307972"/>
    <lineage>
        <taxon>Eukaryota</taxon>
        <taxon>Metazoa</taxon>
        <taxon>Echinodermata</taxon>
        <taxon>Eleutherozoa</taxon>
        <taxon>Echinozoa</taxon>
        <taxon>Holothuroidea</taxon>
        <taxon>Aspidochirotacea</taxon>
        <taxon>Aspidochirotida</taxon>
        <taxon>Stichopodidae</taxon>
        <taxon>Apostichopus</taxon>
    </lineage>
</organism>
<dbReference type="AlphaFoldDB" id="A0A2G8KAC0"/>
<evidence type="ECO:0000313" key="2">
    <source>
        <dbReference type="EMBL" id="PIK44942.1"/>
    </source>
</evidence>
<comment type="caution">
    <text evidence="2">The sequence shown here is derived from an EMBL/GenBank/DDBJ whole genome shotgun (WGS) entry which is preliminary data.</text>
</comment>
<evidence type="ECO:0000313" key="3">
    <source>
        <dbReference type="Proteomes" id="UP000230750"/>
    </source>
</evidence>
<name>A0A2G8KAC0_STIJA</name>